<comment type="subcellular location">
    <subcellularLocation>
        <location evidence="1 9">Cell inner membrane</location>
        <topology evidence="1 9">Multi-pass membrane protein</topology>
    </subcellularLocation>
</comment>
<evidence type="ECO:0000256" key="3">
    <source>
        <dbReference type="ARBA" id="ARBA00022448"/>
    </source>
</evidence>
<dbReference type="InterPro" id="IPR047817">
    <property type="entry name" value="ABC2_TM_bact-type"/>
</dbReference>
<protein>
    <recommendedName>
        <fullName evidence="9">Transport permease protein</fullName>
    </recommendedName>
</protein>
<evidence type="ECO:0000256" key="2">
    <source>
        <dbReference type="ARBA" id="ARBA00007783"/>
    </source>
</evidence>
<keyword evidence="12" id="KW-1185">Reference proteome</keyword>
<sequence>MRLAHFRDLVRELVSRDLKIRYKRSWLGIGWSLVKPISQLLIFSFLFNRVIPLNIPNYTAFLFTGVLVWSWFSGALTSAALAVTGNAELIRRPGFPVLALPMLTVTSSGIHFLLALPILFVFTFAETGFPGSPLLAFPLLIVLQFFLTLGLAYIIAATHVRFRDTQHMIGILVMLGFYVTPIFYRPDNIPETIKLVYDANPMAWLLGAYRDILIDHRWPDPTSMFLLSSTSAVLLVLGLSVFNSSSARFVEEL</sequence>
<keyword evidence="8 9" id="KW-0472">Membrane</keyword>
<evidence type="ECO:0000313" key="12">
    <source>
        <dbReference type="Proteomes" id="UP000245916"/>
    </source>
</evidence>
<keyword evidence="6 9" id="KW-0812">Transmembrane</keyword>
<feature type="transmembrane region" description="Helical" evidence="9">
    <location>
        <begin position="134"/>
        <end position="156"/>
    </location>
</feature>
<keyword evidence="4 9" id="KW-1003">Cell membrane</keyword>
<dbReference type="GO" id="GO:0140359">
    <property type="term" value="F:ABC-type transporter activity"/>
    <property type="evidence" value="ECO:0007669"/>
    <property type="project" value="InterPro"/>
</dbReference>
<feature type="transmembrane region" description="Helical" evidence="9">
    <location>
        <begin position="223"/>
        <end position="242"/>
    </location>
</feature>
<dbReference type="Pfam" id="PF01061">
    <property type="entry name" value="ABC2_membrane"/>
    <property type="match status" value="1"/>
</dbReference>
<dbReference type="PANTHER" id="PTHR30413:SF8">
    <property type="entry name" value="TRANSPORT PERMEASE PROTEIN"/>
    <property type="match status" value="1"/>
</dbReference>
<accession>A0A2U2J522</accession>
<name>A0A2U2J522_9SPHN</name>
<reference evidence="11 12" key="1">
    <citation type="submission" date="2018-05" db="EMBL/GenBank/DDBJ databases">
        <title>Genome of Sphingosinicella humi QZX222.</title>
        <authorList>
            <person name="Qiao Z."/>
            <person name="Wang G."/>
        </authorList>
    </citation>
    <scope>NUCLEOTIDE SEQUENCE [LARGE SCALE GENOMIC DNA]</scope>
    <source>
        <strain evidence="11 12">QZX222</strain>
    </source>
</reference>
<evidence type="ECO:0000256" key="6">
    <source>
        <dbReference type="ARBA" id="ARBA00022692"/>
    </source>
</evidence>
<feature type="domain" description="ABC transmembrane type-2" evidence="10">
    <location>
        <begin position="27"/>
        <end position="245"/>
    </location>
</feature>
<organism evidence="11 12">
    <name type="scientific">Allosphingosinicella humi</name>
    <dbReference type="NCBI Taxonomy" id="2068657"/>
    <lineage>
        <taxon>Bacteria</taxon>
        <taxon>Pseudomonadati</taxon>
        <taxon>Pseudomonadota</taxon>
        <taxon>Alphaproteobacteria</taxon>
        <taxon>Sphingomonadales</taxon>
        <taxon>Sphingomonadaceae</taxon>
        <taxon>Allosphingosinicella</taxon>
    </lineage>
</organism>
<feature type="transmembrane region" description="Helical" evidence="9">
    <location>
        <begin position="59"/>
        <end position="83"/>
    </location>
</feature>
<feature type="transmembrane region" description="Helical" evidence="9">
    <location>
        <begin position="26"/>
        <end position="47"/>
    </location>
</feature>
<comment type="caution">
    <text evidence="11">The sequence shown here is derived from an EMBL/GenBank/DDBJ whole genome shotgun (WGS) entry which is preliminary data.</text>
</comment>
<dbReference type="OrthoDB" id="9786910at2"/>
<evidence type="ECO:0000256" key="8">
    <source>
        <dbReference type="ARBA" id="ARBA00023136"/>
    </source>
</evidence>
<proteinExistence type="inferred from homology"/>
<evidence type="ECO:0000256" key="5">
    <source>
        <dbReference type="ARBA" id="ARBA00022519"/>
    </source>
</evidence>
<keyword evidence="5" id="KW-0997">Cell inner membrane</keyword>
<evidence type="ECO:0000313" key="11">
    <source>
        <dbReference type="EMBL" id="PWG03427.1"/>
    </source>
</evidence>
<dbReference type="AlphaFoldDB" id="A0A2U2J522"/>
<comment type="similarity">
    <text evidence="2 9">Belongs to the ABC-2 integral membrane protein family.</text>
</comment>
<evidence type="ECO:0000256" key="7">
    <source>
        <dbReference type="ARBA" id="ARBA00022989"/>
    </source>
</evidence>
<dbReference type="PANTHER" id="PTHR30413">
    <property type="entry name" value="INNER MEMBRANE TRANSPORT PERMEASE"/>
    <property type="match status" value="1"/>
</dbReference>
<evidence type="ECO:0000256" key="4">
    <source>
        <dbReference type="ARBA" id="ARBA00022475"/>
    </source>
</evidence>
<dbReference type="Proteomes" id="UP000245916">
    <property type="component" value="Unassembled WGS sequence"/>
</dbReference>
<dbReference type="GO" id="GO:0005886">
    <property type="term" value="C:plasma membrane"/>
    <property type="evidence" value="ECO:0007669"/>
    <property type="project" value="UniProtKB-SubCell"/>
</dbReference>
<gene>
    <name evidence="11" type="ORF">DF286_11515</name>
</gene>
<keyword evidence="7 9" id="KW-1133">Transmembrane helix</keyword>
<evidence type="ECO:0000256" key="9">
    <source>
        <dbReference type="RuleBase" id="RU361157"/>
    </source>
</evidence>
<keyword evidence="3 9" id="KW-0813">Transport</keyword>
<feature type="transmembrane region" description="Helical" evidence="9">
    <location>
        <begin position="95"/>
        <end position="122"/>
    </location>
</feature>
<dbReference type="InterPro" id="IPR013525">
    <property type="entry name" value="ABC2_TM"/>
</dbReference>
<feature type="transmembrane region" description="Helical" evidence="9">
    <location>
        <begin position="168"/>
        <end position="184"/>
    </location>
</feature>
<dbReference type="EMBL" id="QFFF01000001">
    <property type="protein sequence ID" value="PWG03427.1"/>
    <property type="molecule type" value="Genomic_DNA"/>
</dbReference>
<dbReference type="GO" id="GO:0015920">
    <property type="term" value="P:lipopolysaccharide transport"/>
    <property type="evidence" value="ECO:0007669"/>
    <property type="project" value="TreeGrafter"/>
</dbReference>
<evidence type="ECO:0000259" key="10">
    <source>
        <dbReference type="PROSITE" id="PS51012"/>
    </source>
</evidence>
<evidence type="ECO:0000256" key="1">
    <source>
        <dbReference type="ARBA" id="ARBA00004429"/>
    </source>
</evidence>
<dbReference type="PROSITE" id="PS51012">
    <property type="entry name" value="ABC_TM2"/>
    <property type="match status" value="1"/>
</dbReference>